<feature type="region of interest" description="Disordered" evidence="1">
    <location>
        <begin position="122"/>
        <end position="213"/>
    </location>
</feature>
<name>D8TAF6_SELML</name>
<feature type="compositionally biased region" description="Basic and acidic residues" evidence="1">
    <location>
        <begin position="165"/>
        <end position="185"/>
    </location>
</feature>
<evidence type="ECO:0000313" key="4">
    <source>
        <dbReference type="Proteomes" id="UP000001514"/>
    </source>
</evidence>
<evidence type="ECO:0000259" key="2">
    <source>
        <dbReference type="PROSITE" id="PS50004"/>
    </source>
</evidence>
<evidence type="ECO:0000256" key="1">
    <source>
        <dbReference type="SAM" id="MobiDB-lite"/>
    </source>
</evidence>
<dbReference type="EMBL" id="GL377702">
    <property type="protein sequence ID" value="EFJ06361.1"/>
    <property type="molecule type" value="Genomic_DNA"/>
</dbReference>
<dbReference type="OrthoDB" id="270970at2759"/>
<accession>D8TAF6</accession>
<dbReference type="SUPFAM" id="SSF49562">
    <property type="entry name" value="C2 domain (Calcium/lipid-binding domain, CaLB)"/>
    <property type="match status" value="1"/>
</dbReference>
<dbReference type="FunCoup" id="D8TAF6">
    <property type="interactions" value="87"/>
</dbReference>
<feature type="domain" description="C2" evidence="2">
    <location>
        <begin position="1"/>
        <end position="98"/>
    </location>
</feature>
<dbReference type="Gene3D" id="2.60.40.150">
    <property type="entry name" value="C2 domain"/>
    <property type="match status" value="1"/>
</dbReference>
<proteinExistence type="predicted"/>
<reference evidence="3 4" key="1">
    <citation type="journal article" date="2011" name="Science">
        <title>The Selaginella genome identifies genetic changes associated with the evolution of vascular plants.</title>
        <authorList>
            <person name="Banks J.A."/>
            <person name="Nishiyama T."/>
            <person name="Hasebe M."/>
            <person name="Bowman J.L."/>
            <person name="Gribskov M."/>
            <person name="dePamphilis C."/>
            <person name="Albert V.A."/>
            <person name="Aono N."/>
            <person name="Aoyama T."/>
            <person name="Ambrose B.A."/>
            <person name="Ashton N.W."/>
            <person name="Axtell M.J."/>
            <person name="Barker E."/>
            <person name="Barker M.S."/>
            <person name="Bennetzen J.L."/>
            <person name="Bonawitz N.D."/>
            <person name="Chapple C."/>
            <person name="Cheng C."/>
            <person name="Correa L.G."/>
            <person name="Dacre M."/>
            <person name="DeBarry J."/>
            <person name="Dreyer I."/>
            <person name="Elias M."/>
            <person name="Engstrom E.M."/>
            <person name="Estelle M."/>
            <person name="Feng L."/>
            <person name="Finet C."/>
            <person name="Floyd S.K."/>
            <person name="Frommer W.B."/>
            <person name="Fujita T."/>
            <person name="Gramzow L."/>
            <person name="Gutensohn M."/>
            <person name="Harholt J."/>
            <person name="Hattori M."/>
            <person name="Heyl A."/>
            <person name="Hirai T."/>
            <person name="Hiwatashi Y."/>
            <person name="Ishikawa M."/>
            <person name="Iwata M."/>
            <person name="Karol K.G."/>
            <person name="Koehler B."/>
            <person name="Kolukisaoglu U."/>
            <person name="Kubo M."/>
            <person name="Kurata T."/>
            <person name="Lalonde S."/>
            <person name="Li K."/>
            <person name="Li Y."/>
            <person name="Litt A."/>
            <person name="Lyons E."/>
            <person name="Manning G."/>
            <person name="Maruyama T."/>
            <person name="Michael T.P."/>
            <person name="Mikami K."/>
            <person name="Miyazaki S."/>
            <person name="Morinaga S."/>
            <person name="Murata T."/>
            <person name="Mueller-Roeber B."/>
            <person name="Nelson D.R."/>
            <person name="Obara M."/>
            <person name="Oguri Y."/>
            <person name="Olmstead R.G."/>
            <person name="Onodera N."/>
            <person name="Petersen B.L."/>
            <person name="Pils B."/>
            <person name="Prigge M."/>
            <person name="Rensing S.A."/>
            <person name="Riano-Pachon D.M."/>
            <person name="Roberts A.W."/>
            <person name="Sato Y."/>
            <person name="Scheller H.V."/>
            <person name="Schulz B."/>
            <person name="Schulz C."/>
            <person name="Shakirov E.V."/>
            <person name="Shibagaki N."/>
            <person name="Shinohara N."/>
            <person name="Shippen D.E."/>
            <person name="Soerensen I."/>
            <person name="Sotooka R."/>
            <person name="Sugimoto N."/>
            <person name="Sugita M."/>
            <person name="Sumikawa N."/>
            <person name="Tanurdzic M."/>
            <person name="Theissen G."/>
            <person name="Ulvskov P."/>
            <person name="Wakazuki S."/>
            <person name="Weng J.K."/>
            <person name="Willats W.W."/>
            <person name="Wipf D."/>
            <person name="Wolf P.G."/>
            <person name="Yang L."/>
            <person name="Zimmer A.D."/>
            <person name="Zhu Q."/>
            <person name="Mitros T."/>
            <person name="Hellsten U."/>
            <person name="Loque D."/>
            <person name="Otillar R."/>
            <person name="Salamov A."/>
            <person name="Schmutz J."/>
            <person name="Shapiro H."/>
            <person name="Lindquist E."/>
            <person name="Lucas S."/>
            <person name="Rokhsar D."/>
            <person name="Grigoriev I.V."/>
        </authorList>
    </citation>
    <scope>NUCLEOTIDE SEQUENCE [LARGE SCALE GENOMIC DNA]</scope>
</reference>
<keyword evidence="4" id="KW-1185">Reference proteome</keyword>
<dbReference type="Pfam" id="PF00168">
    <property type="entry name" value="C2"/>
    <property type="match status" value="1"/>
</dbReference>
<dbReference type="PANTHER" id="PTHR47052:SF3">
    <property type="entry name" value="INGRESSION PROTEIN 1"/>
    <property type="match status" value="1"/>
</dbReference>
<dbReference type="InterPro" id="IPR052981">
    <property type="entry name" value="Ingression_C2_domain"/>
</dbReference>
<organism evidence="4">
    <name type="scientific">Selaginella moellendorffii</name>
    <name type="common">Spikemoss</name>
    <dbReference type="NCBI Taxonomy" id="88036"/>
    <lineage>
        <taxon>Eukaryota</taxon>
        <taxon>Viridiplantae</taxon>
        <taxon>Streptophyta</taxon>
        <taxon>Embryophyta</taxon>
        <taxon>Tracheophyta</taxon>
        <taxon>Lycopodiopsida</taxon>
        <taxon>Selaginellales</taxon>
        <taxon>Selaginellaceae</taxon>
        <taxon>Selaginella</taxon>
    </lineage>
</organism>
<dbReference type="SMART" id="SM00239">
    <property type="entry name" value="C2"/>
    <property type="match status" value="1"/>
</dbReference>
<evidence type="ECO:0000313" key="3">
    <source>
        <dbReference type="EMBL" id="EFJ06361.1"/>
    </source>
</evidence>
<dbReference type="Proteomes" id="UP000001514">
    <property type="component" value="Unassembled WGS sequence"/>
</dbReference>
<dbReference type="Gramene" id="EFJ06361">
    <property type="protein sequence ID" value="EFJ06361"/>
    <property type="gene ID" value="SELMODRAFT_430761"/>
</dbReference>
<dbReference type="KEGG" id="smo:SELMODRAFT_430761"/>
<dbReference type="InterPro" id="IPR035892">
    <property type="entry name" value="C2_domain_sf"/>
</dbReference>
<feature type="compositionally biased region" description="Acidic residues" evidence="1">
    <location>
        <begin position="186"/>
        <end position="213"/>
    </location>
</feature>
<dbReference type="CDD" id="cd00030">
    <property type="entry name" value="C2"/>
    <property type="match status" value="1"/>
</dbReference>
<dbReference type="HOGENOM" id="CLU_1362442_0_0_1"/>
<sequence length="213" mass="23313">MEINVLGGRELKDTEWFGTQDPYVILQYGSQKFTTKTCKDGGENPVFNDNFTPSLIEGVREMSVEVWNENSMRSDQCIGAGKVLLDKVLASGYDDRSWPLKTKRGKDAGKVRLILHCDTTVGIYPPQGGNAPAAQCESGEPETSEKTSSASGIGSAIKKLVGGHRQGEQKQEGGHEQNEEHKAEEVEGAEEGGGEEEEDEEESESEEEEEDDE</sequence>
<dbReference type="eggNOG" id="KOG1030">
    <property type="taxonomic scope" value="Eukaryota"/>
</dbReference>
<protein>
    <recommendedName>
        <fullName evidence="2">C2 domain-containing protein</fullName>
    </recommendedName>
</protein>
<gene>
    <name evidence="3" type="ORF">SELMODRAFT_430761</name>
</gene>
<dbReference type="InterPro" id="IPR000008">
    <property type="entry name" value="C2_dom"/>
</dbReference>
<dbReference type="PANTHER" id="PTHR47052">
    <property type="entry name" value="CONSERVED SERINE PROLINE-RICH PROTEIN (AFU_ORTHOLOGUE AFUA_2G01790)"/>
    <property type="match status" value="1"/>
</dbReference>
<dbReference type="AlphaFoldDB" id="D8TAF6"/>
<dbReference type="InParanoid" id="D8TAF6"/>
<dbReference type="PROSITE" id="PS50004">
    <property type="entry name" value="C2"/>
    <property type="match status" value="1"/>
</dbReference>